<organism evidence="1 2">
    <name type="scientific">Amycolatopsis alkalitolerans</name>
    <dbReference type="NCBI Taxonomy" id="2547244"/>
    <lineage>
        <taxon>Bacteria</taxon>
        <taxon>Bacillati</taxon>
        <taxon>Actinomycetota</taxon>
        <taxon>Actinomycetes</taxon>
        <taxon>Pseudonocardiales</taxon>
        <taxon>Pseudonocardiaceae</taxon>
        <taxon>Amycolatopsis</taxon>
    </lineage>
</organism>
<name>A0A5C4LST2_9PSEU</name>
<dbReference type="EMBL" id="VDFW01000047">
    <property type="protein sequence ID" value="TNC19963.1"/>
    <property type="molecule type" value="Genomic_DNA"/>
</dbReference>
<dbReference type="PANTHER" id="PTHR38436:SF1">
    <property type="entry name" value="ESTER CYCLASE"/>
    <property type="match status" value="1"/>
</dbReference>
<reference evidence="1 2" key="1">
    <citation type="submission" date="2019-06" db="EMBL/GenBank/DDBJ databases">
        <title>Amycolatopsis alkalitolerans sp. nov., isolated from Gastrodia elata Blume.</title>
        <authorList>
            <person name="Narsing Rao M.P."/>
            <person name="Li W.J."/>
        </authorList>
    </citation>
    <scope>NUCLEOTIDE SEQUENCE [LARGE SCALE GENOMIC DNA]</scope>
    <source>
        <strain evidence="1 2">SYSUP0005</strain>
    </source>
</reference>
<keyword evidence="2" id="KW-1185">Reference proteome</keyword>
<gene>
    <name evidence="1" type="ORF">FG385_31865</name>
</gene>
<dbReference type="Pfam" id="PF07366">
    <property type="entry name" value="SnoaL"/>
    <property type="match status" value="1"/>
</dbReference>
<evidence type="ECO:0000313" key="1">
    <source>
        <dbReference type="EMBL" id="TNC19963.1"/>
    </source>
</evidence>
<dbReference type="GO" id="GO:0030638">
    <property type="term" value="P:polyketide metabolic process"/>
    <property type="evidence" value="ECO:0007669"/>
    <property type="project" value="InterPro"/>
</dbReference>
<dbReference type="InterPro" id="IPR009959">
    <property type="entry name" value="Cyclase_SnoaL-like"/>
</dbReference>
<proteinExistence type="predicted"/>
<evidence type="ECO:0000313" key="2">
    <source>
        <dbReference type="Proteomes" id="UP000305546"/>
    </source>
</evidence>
<dbReference type="Gene3D" id="3.10.450.50">
    <property type="match status" value="1"/>
</dbReference>
<accession>A0A5C4LST2</accession>
<dbReference type="PANTHER" id="PTHR38436">
    <property type="entry name" value="POLYKETIDE CYCLASE SNOAL-LIKE DOMAIN"/>
    <property type="match status" value="1"/>
</dbReference>
<protein>
    <submittedName>
        <fullName evidence="1">Ester cyclase</fullName>
    </submittedName>
</protein>
<comment type="caution">
    <text evidence="1">The sequence shown here is derived from an EMBL/GenBank/DDBJ whole genome shotgun (WGS) entry which is preliminary data.</text>
</comment>
<dbReference type="AlphaFoldDB" id="A0A5C4LST2"/>
<dbReference type="SUPFAM" id="SSF54427">
    <property type="entry name" value="NTF2-like"/>
    <property type="match status" value="1"/>
</dbReference>
<sequence length="142" mass="16010">MPRTAGSTLASPGTRELVRRFYADAWNRWDDLVPERILAADFVFRGSLGDEVRGREGWRSYRDRMRAAIPDFHNEIVDVVVDGDRAAARLRYSGHHHGELLGVPGRGRRIKYAGAAFFTAQDGFLTTAWVLGDLDGLRRQLP</sequence>
<dbReference type="Proteomes" id="UP000305546">
    <property type="component" value="Unassembled WGS sequence"/>
</dbReference>
<dbReference type="InterPro" id="IPR032710">
    <property type="entry name" value="NTF2-like_dom_sf"/>
</dbReference>